<evidence type="ECO:0000313" key="1">
    <source>
        <dbReference type="EMBL" id="KOO31959.1"/>
    </source>
</evidence>
<evidence type="ECO:0000313" key="2">
    <source>
        <dbReference type="Proteomes" id="UP000037460"/>
    </source>
</evidence>
<name>A0A0M0JZI1_9EUKA</name>
<organism evidence="1 2">
    <name type="scientific">Chrysochromulina tobinii</name>
    <dbReference type="NCBI Taxonomy" id="1460289"/>
    <lineage>
        <taxon>Eukaryota</taxon>
        <taxon>Haptista</taxon>
        <taxon>Haptophyta</taxon>
        <taxon>Prymnesiophyceae</taxon>
        <taxon>Prymnesiales</taxon>
        <taxon>Chrysochromulinaceae</taxon>
        <taxon>Chrysochromulina</taxon>
    </lineage>
</organism>
<keyword evidence="2" id="KW-1185">Reference proteome</keyword>
<proteinExistence type="predicted"/>
<protein>
    <submittedName>
        <fullName evidence="1">Uncharacterized protein</fullName>
    </submittedName>
</protein>
<accession>A0A0M0JZI1</accession>
<dbReference type="AlphaFoldDB" id="A0A0M0JZI1"/>
<dbReference type="EMBL" id="JWZX01001883">
    <property type="protein sequence ID" value="KOO31959.1"/>
    <property type="molecule type" value="Genomic_DNA"/>
</dbReference>
<comment type="caution">
    <text evidence="1">The sequence shown here is derived from an EMBL/GenBank/DDBJ whole genome shotgun (WGS) entry which is preliminary data.</text>
</comment>
<dbReference type="Proteomes" id="UP000037460">
    <property type="component" value="Unassembled WGS sequence"/>
</dbReference>
<reference evidence="2" key="1">
    <citation type="journal article" date="2015" name="PLoS Genet.">
        <title>Genome Sequence and Transcriptome Analyses of Chrysochromulina tobin: Metabolic Tools for Enhanced Algal Fitness in the Prominent Order Prymnesiales (Haptophyceae).</title>
        <authorList>
            <person name="Hovde B.T."/>
            <person name="Deodato C.R."/>
            <person name="Hunsperger H.M."/>
            <person name="Ryken S.A."/>
            <person name="Yost W."/>
            <person name="Jha R.K."/>
            <person name="Patterson J."/>
            <person name="Monnat R.J. Jr."/>
            <person name="Barlow S.B."/>
            <person name="Starkenburg S.R."/>
            <person name="Cattolico R.A."/>
        </authorList>
    </citation>
    <scope>NUCLEOTIDE SEQUENCE</scope>
    <source>
        <strain evidence="2">CCMP291</strain>
    </source>
</reference>
<dbReference type="OrthoDB" id="10264925at2759"/>
<gene>
    <name evidence="1" type="ORF">Ctob_015312</name>
</gene>
<sequence>MRTHGKGNILLVEGTLDTADNKKFWGQHGPRALSLARAALAEDPDLISYDLARVIELDAFMYKTASTGIVRNALTGAGVEFKKLADEFTATFPSFDGGVGYTYLAGFYHVAPWPLGDKKRALVEAERAVATSGRSKRNNYYVCLFKYVAGDKAGAQAACSAATAARCEGNTEPDYCHFLTEQVERVNALAKKMA</sequence>